<proteinExistence type="predicted"/>
<dbReference type="Pfam" id="PF12098">
    <property type="entry name" value="DUF3574"/>
    <property type="match status" value="1"/>
</dbReference>
<evidence type="ECO:0000313" key="3">
    <source>
        <dbReference type="Proteomes" id="UP000254958"/>
    </source>
</evidence>
<keyword evidence="1" id="KW-0732">Signal</keyword>
<organism evidence="2 3">
    <name type="scientific">Gluconacetobacter liquefaciens</name>
    <name type="common">Acetobacter liquefaciens</name>
    <dbReference type="NCBI Taxonomy" id="89584"/>
    <lineage>
        <taxon>Bacteria</taxon>
        <taxon>Pseudomonadati</taxon>
        <taxon>Pseudomonadota</taxon>
        <taxon>Alphaproteobacteria</taxon>
        <taxon>Acetobacterales</taxon>
        <taxon>Acetobacteraceae</taxon>
        <taxon>Gluconacetobacter</taxon>
    </lineage>
</organism>
<dbReference type="InterPro" id="IPR021957">
    <property type="entry name" value="DUF3574"/>
</dbReference>
<feature type="chain" id="PRO_5016828533" evidence="1">
    <location>
        <begin position="23"/>
        <end position="145"/>
    </location>
</feature>
<evidence type="ECO:0000313" key="2">
    <source>
        <dbReference type="EMBL" id="RDI34159.1"/>
    </source>
</evidence>
<dbReference type="AlphaFoldDB" id="A0A370FUP6"/>
<keyword evidence="3" id="KW-1185">Reference proteome</keyword>
<reference evidence="2 3" key="1">
    <citation type="submission" date="2018-07" db="EMBL/GenBank/DDBJ databases">
        <title>Genomic Encyclopedia of Type Strains, Phase IV (KMG-IV): sequencing the most valuable type-strain genomes for metagenomic binning, comparative biology and taxonomic classification.</title>
        <authorList>
            <person name="Goeker M."/>
        </authorList>
    </citation>
    <scope>NUCLEOTIDE SEQUENCE [LARGE SCALE GENOMIC DNA]</scope>
    <source>
        <strain evidence="2 3">DSM 5603</strain>
    </source>
</reference>
<sequence>MRMAAHVLAAACLLAACTPASPDRTAPASLACERFGAHRGIEISLLFGLTRPDGRPITDAEWQSFLGRAVTPRFPDGLSVFQASGQWRDRASLQVTAEPSRIVWIATEPDAPDLTTRLDAIRAEYRRDFQQQSVGLVIRTGCQAF</sequence>
<gene>
    <name evidence="2" type="ORF">C7453_11620</name>
</gene>
<dbReference type="PROSITE" id="PS51257">
    <property type="entry name" value="PROKAR_LIPOPROTEIN"/>
    <property type="match status" value="1"/>
</dbReference>
<evidence type="ECO:0000256" key="1">
    <source>
        <dbReference type="SAM" id="SignalP"/>
    </source>
</evidence>
<accession>A0A370FUP6</accession>
<name>A0A370FUP6_GLULI</name>
<dbReference type="Proteomes" id="UP000254958">
    <property type="component" value="Unassembled WGS sequence"/>
</dbReference>
<feature type="signal peptide" evidence="1">
    <location>
        <begin position="1"/>
        <end position="22"/>
    </location>
</feature>
<dbReference type="EMBL" id="QQAW01000016">
    <property type="protein sequence ID" value="RDI34159.1"/>
    <property type="molecule type" value="Genomic_DNA"/>
</dbReference>
<protein>
    <submittedName>
        <fullName evidence="2">Uncharacterized protein DUF3574</fullName>
    </submittedName>
</protein>
<comment type="caution">
    <text evidence="2">The sequence shown here is derived from an EMBL/GenBank/DDBJ whole genome shotgun (WGS) entry which is preliminary data.</text>
</comment>